<proteinExistence type="predicted"/>
<protein>
    <submittedName>
        <fullName evidence="1">Uncharacterized protein</fullName>
    </submittedName>
</protein>
<dbReference type="Ensembl" id="ENSPSTT00000007007.1">
    <property type="protein sequence ID" value="ENSPSTP00000006676.1"/>
    <property type="gene ID" value="ENSPSTG00000004731.1"/>
</dbReference>
<sequence length="136" mass="15066">MDLGLLQRVKSVCALVVILQPNGLVGWACDQAVQLLSILLAAAVMKVLGICINSFLHLTDLTDLSKILLKIHRAHSHRNCGFYFWMQKRVAIGGIYPCSLSWWRTGHPPEDTALTSASIQLLSAETRRALPCSREI</sequence>
<organism evidence="1 2">
    <name type="scientific">Pavo cristatus</name>
    <name type="common">Indian peafowl</name>
    <name type="synonym">Blue peafowl</name>
    <dbReference type="NCBI Taxonomy" id="9049"/>
    <lineage>
        <taxon>Eukaryota</taxon>
        <taxon>Metazoa</taxon>
        <taxon>Chordata</taxon>
        <taxon>Craniata</taxon>
        <taxon>Vertebrata</taxon>
        <taxon>Euteleostomi</taxon>
        <taxon>Archelosauria</taxon>
        <taxon>Archosauria</taxon>
        <taxon>Dinosauria</taxon>
        <taxon>Saurischia</taxon>
        <taxon>Theropoda</taxon>
        <taxon>Coelurosauria</taxon>
        <taxon>Aves</taxon>
        <taxon>Neognathae</taxon>
        <taxon>Galloanserae</taxon>
        <taxon>Galliformes</taxon>
        <taxon>Phasianidae</taxon>
        <taxon>Phasianinae</taxon>
        <taxon>Pavo</taxon>
    </lineage>
</organism>
<name>A0A8C9EY45_PAVCR</name>
<evidence type="ECO:0000313" key="1">
    <source>
        <dbReference type="Ensembl" id="ENSPSTP00000006676.1"/>
    </source>
</evidence>
<keyword evidence="2" id="KW-1185">Reference proteome</keyword>
<reference evidence="1" key="2">
    <citation type="submission" date="2025-09" db="UniProtKB">
        <authorList>
            <consortium name="Ensembl"/>
        </authorList>
    </citation>
    <scope>IDENTIFICATION</scope>
</reference>
<evidence type="ECO:0000313" key="2">
    <source>
        <dbReference type="Proteomes" id="UP000694428"/>
    </source>
</evidence>
<dbReference type="AlphaFoldDB" id="A0A8C9EY45"/>
<dbReference type="Proteomes" id="UP000694428">
    <property type="component" value="Unplaced"/>
</dbReference>
<reference evidence="1" key="1">
    <citation type="submission" date="2025-08" db="UniProtKB">
        <authorList>
            <consortium name="Ensembl"/>
        </authorList>
    </citation>
    <scope>IDENTIFICATION</scope>
</reference>
<accession>A0A8C9EY45</accession>